<organism evidence="2">
    <name type="scientific">Salix viminalis</name>
    <name type="common">Common osier</name>
    <name type="synonym">Basket willow</name>
    <dbReference type="NCBI Taxonomy" id="40686"/>
    <lineage>
        <taxon>Eukaryota</taxon>
        <taxon>Viridiplantae</taxon>
        <taxon>Streptophyta</taxon>
        <taxon>Embryophyta</taxon>
        <taxon>Tracheophyta</taxon>
        <taxon>Spermatophyta</taxon>
        <taxon>Magnoliopsida</taxon>
        <taxon>eudicotyledons</taxon>
        <taxon>Gunneridae</taxon>
        <taxon>Pentapetalae</taxon>
        <taxon>rosids</taxon>
        <taxon>fabids</taxon>
        <taxon>Malpighiales</taxon>
        <taxon>Salicaceae</taxon>
        <taxon>Saliceae</taxon>
        <taxon>Salix</taxon>
    </lineage>
</organism>
<dbReference type="InterPro" id="IPR046960">
    <property type="entry name" value="PPR_At4g14850-like_plant"/>
</dbReference>
<dbReference type="GO" id="GO:0009451">
    <property type="term" value="P:RNA modification"/>
    <property type="evidence" value="ECO:0007669"/>
    <property type="project" value="InterPro"/>
</dbReference>
<gene>
    <name evidence="2" type="ORF">SVIM_LOCUS369864</name>
</gene>
<dbReference type="PANTHER" id="PTHR47926">
    <property type="entry name" value="PENTATRICOPEPTIDE REPEAT-CONTAINING PROTEIN"/>
    <property type="match status" value="1"/>
</dbReference>
<dbReference type="EMBL" id="CAADRP010001818">
    <property type="protein sequence ID" value="VFU53306.1"/>
    <property type="molecule type" value="Genomic_DNA"/>
</dbReference>
<dbReference type="InterPro" id="IPR002885">
    <property type="entry name" value="PPR_rpt"/>
</dbReference>
<sequence length="400" mass="46148">MQQRTIPKQAEDHAALNEDLISISILNDRNVFDNLPGSNVVVWITLITGYVRNSQPKCIALGKQFHAFIIKYRTSTTPALGMLFVACTRNLAAWNLRPKDFLDTREKDGVRIFIEMLLENDEPNKLRLTTVLSLCSTIQSLDLRVQVMHKQCICFSTTLSMYLMLNIHLLKYLNCMQQLFEDMRRAGFRPNQVPFVGLLAACSHAGMVDRALEYFELMQKEYKIKPVMVHYGYLVGMFNWVFMPLNSYSNSSPKILKLMHVAKYVNLCREAGGCFHGDKVGKLKNRGRISIKGEICKLLNDLGDKAKSLGYKLVENMDVIDVRKRKPERTFSSAVYKYEVCSSIWVIEYARWYSYTDHQKYQYVQLSSLTSREIIFIKHRKRLHKLVNGQCLCADSHAVL</sequence>
<evidence type="ECO:0008006" key="3">
    <source>
        <dbReference type="Google" id="ProtNLM"/>
    </source>
</evidence>
<evidence type="ECO:0000313" key="2">
    <source>
        <dbReference type="EMBL" id="VFU53306.1"/>
    </source>
</evidence>
<dbReference type="NCBIfam" id="TIGR00756">
    <property type="entry name" value="PPR"/>
    <property type="match status" value="1"/>
</dbReference>
<dbReference type="Pfam" id="PF13812">
    <property type="entry name" value="PPR_3"/>
    <property type="match status" value="1"/>
</dbReference>
<reference evidence="2" key="1">
    <citation type="submission" date="2019-03" db="EMBL/GenBank/DDBJ databases">
        <authorList>
            <person name="Mank J."/>
            <person name="Almeida P."/>
        </authorList>
    </citation>
    <scope>NUCLEOTIDE SEQUENCE</scope>
    <source>
        <strain evidence="2">78183</strain>
    </source>
</reference>
<dbReference type="AlphaFoldDB" id="A0A6N2MH83"/>
<dbReference type="Gene3D" id="1.25.40.10">
    <property type="entry name" value="Tetratricopeptide repeat domain"/>
    <property type="match status" value="1"/>
</dbReference>
<protein>
    <recommendedName>
        <fullName evidence="3">Pentatricopeptide repeat-containing protein</fullName>
    </recommendedName>
</protein>
<dbReference type="InterPro" id="IPR011990">
    <property type="entry name" value="TPR-like_helical_dom_sf"/>
</dbReference>
<dbReference type="GO" id="GO:0003723">
    <property type="term" value="F:RNA binding"/>
    <property type="evidence" value="ECO:0007669"/>
    <property type="project" value="InterPro"/>
</dbReference>
<accession>A0A6N2MH83</accession>
<keyword evidence="1" id="KW-0677">Repeat</keyword>
<evidence type="ECO:0000256" key="1">
    <source>
        <dbReference type="ARBA" id="ARBA00022737"/>
    </source>
</evidence>
<name>A0A6N2MH83_SALVM</name>
<proteinExistence type="predicted"/>
<dbReference type="PANTHER" id="PTHR47926:SF480">
    <property type="entry name" value="TETRATRICOPEPTIDE REPEAT-LIKE SUPERFAMILY PROTEIN ISOFORM 1"/>
    <property type="match status" value="1"/>
</dbReference>